<dbReference type="Proteomes" id="UP000537862">
    <property type="component" value="Unassembled WGS sequence"/>
</dbReference>
<comment type="caution">
    <text evidence="2">The sequence shown here is derived from an EMBL/GenBank/DDBJ whole genome shotgun (WGS) entry which is preliminary data.</text>
</comment>
<evidence type="ECO:0000313" key="3">
    <source>
        <dbReference type="Proteomes" id="UP000537862"/>
    </source>
</evidence>
<accession>A0A849P7X4</accession>
<keyword evidence="1" id="KW-1133">Transmembrane helix</keyword>
<gene>
    <name evidence="2" type="ORF">HKX39_06795</name>
</gene>
<protein>
    <submittedName>
        <fullName evidence="2">Uncharacterized protein</fullName>
    </submittedName>
</protein>
<sequence>MYAPLQQAWTREIELPAFQMERYFKALMVFLACFSVLGWTYALIALGLFCAYQHSIPLAKSSSMTFSPEGVNYAIIDKQQREQWHMEYPLSVALGWCYLSLRLPHKTLTIWRWQVSDGDWRCLRTLAKQVWQQQ</sequence>
<proteinExistence type="predicted"/>
<organism evidence="2 3">
    <name type="scientific">Pelistega suis</name>
    <dbReference type="NCBI Taxonomy" id="1631957"/>
    <lineage>
        <taxon>Bacteria</taxon>
        <taxon>Pseudomonadati</taxon>
        <taxon>Pseudomonadota</taxon>
        <taxon>Betaproteobacteria</taxon>
        <taxon>Burkholderiales</taxon>
        <taxon>Alcaligenaceae</taxon>
        <taxon>Pelistega</taxon>
    </lineage>
</organism>
<keyword evidence="1" id="KW-0812">Transmembrane</keyword>
<evidence type="ECO:0000256" key="1">
    <source>
        <dbReference type="SAM" id="Phobius"/>
    </source>
</evidence>
<feature type="transmembrane region" description="Helical" evidence="1">
    <location>
        <begin position="26"/>
        <end position="52"/>
    </location>
</feature>
<name>A0A849P7X4_9BURK</name>
<evidence type="ECO:0000313" key="2">
    <source>
        <dbReference type="EMBL" id="NOL51875.1"/>
    </source>
</evidence>
<dbReference type="AlphaFoldDB" id="A0A849P7X4"/>
<dbReference type="EMBL" id="JABGBN010000004">
    <property type="protein sequence ID" value="NOL51875.1"/>
    <property type="molecule type" value="Genomic_DNA"/>
</dbReference>
<dbReference type="RefSeq" id="WP_171680569.1">
    <property type="nucleotide sequence ID" value="NZ_JABGBN010000004.1"/>
</dbReference>
<keyword evidence="1" id="KW-0472">Membrane</keyword>
<reference evidence="2 3" key="1">
    <citation type="submission" date="2020-05" db="EMBL/GenBank/DDBJ databases">
        <authorList>
            <person name="Niu N."/>
        </authorList>
    </citation>
    <scope>NUCLEOTIDE SEQUENCE [LARGE SCALE GENOMIC DNA]</scope>
    <source>
        <strain evidence="2 3">3340-03</strain>
    </source>
</reference>
<keyword evidence="3" id="KW-1185">Reference proteome</keyword>